<gene>
    <name evidence="13" type="ORF">LTR97_007030</name>
</gene>
<comment type="catalytic activity">
    <reaction evidence="8">
        <text>Successive hydrolysis of beta-D-glucose units from the non-reducing ends of (1-&gt;3)-beta-D-glucans, releasing alpha-glucose.</text>
        <dbReference type="EC" id="3.2.1.58"/>
    </reaction>
</comment>
<keyword evidence="5 10" id="KW-0378">Hydrolase</keyword>
<dbReference type="InterPro" id="IPR001547">
    <property type="entry name" value="Glyco_hydro_5"/>
</dbReference>
<dbReference type="PANTHER" id="PTHR31297:SF1">
    <property type="entry name" value="GLUCAN 1,3-BETA-GLUCOSIDASE I_II-RELATED"/>
    <property type="match status" value="1"/>
</dbReference>
<accession>A0AAN7W932</accession>
<evidence type="ECO:0000256" key="6">
    <source>
        <dbReference type="ARBA" id="ARBA00023295"/>
    </source>
</evidence>
<evidence type="ECO:0000313" key="14">
    <source>
        <dbReference type="Proteomes" id="UP001310594"/>
    </source>
</evidence>
<dbReference type="Gene3D" id="3.20.20.80">
    <property type="entry name" value="Glycosidases"/>
    <property type="match status" value="1"/>
</dbReference>
<evidence type="ECO:0000256" key="9">
    <source>
        <dbReference type="ARBA" id="ARBA00038929"/>
    </source>
</evidence>
<dbReference type="AlphaFoldDB" id="A0AAN7W932"/>
<evidence type="ECO:0000256" key="4">
    <source>
        <dbReference type="ARBA" id="ARBA00022729"/>
    </source>
</evidence>
<dbReference type="PANTHER" id="PTHR31297">
    <property type="entry name" value="GLUCAN ENDO-1,6-BETA-GLUCOSIDASE B"/>
    <property type="match status" value="1"/>
</dbReference>
<evidence type="ECO:0000256" key="1">
    <source>
        <dbReference type="ARBA" id="ARBA00004613"/>
    </source>
</evidence>
<proteinExistence type="inferred from homology"/>
<dbReference type="GO" id="GO:0009251">
    <property type="term" value="P:glucan catabolic process"/>
    <property type="evidence" value="ECO:0007669"/>
    <property type="project" value="TreeGrafter"/>
</dbReference>
<dbReference type="SUPFAM" id="SSF51445">
    <property type="entry name" value="(Trans)glycosidases"/>
    <property type="match status" value="1"/>
</dbReference>
<comment type="caution">
    <text evidence="13">The sequence shown here is derived from an EMBL/GenBank/DDBJ whole genome shotgun (WGS) entry which is preliminary data.</text>
</comment>
<evidence type="ECO:0000256" key="10">
    <source>
        <dbReference type="RuleBase" id="RU361153"/>
    </source>
</evidence>
<evidence type="ECO:0000313" key="13">
    <source>
        <dbReference type="EMBL" id="KAK5698070.1"/>
    </source>
</evidence>
<evidence type="ECO:0000256" key="5">
    <source>
        <dbReference type="ARBA" id="ARBA00022801"/>
    </source>
</evidence>
<reference evidence="13" key="1">
    <citation type="submission" date="2023-08" db="EMBL/GenBank/DDBJ databases">
        <title>Black Yeasts Isolated from many extreme environments.</title>
        <authorList>
            <person name="Coleine C."/>
            <person name="Stajich J.E."/>
            <person name="Selbmann L."/>
        </authorList>
    </citation>
    <scope>NUCLEOTIDE SEQUENCE</scope>
    <source>
        <strain evidence="13">CCFEE 5810</strain>
    </source>
</reference>
<keyword evidence="3" id="KW-0964">Secreted</keyword>
<sequence length="390" mass="42245">MPRITLAVSALTAMVGLALALPAASTSYINWTTYRATGVNLGGWLVQESTIDTAWWTANCGTAPDEWTCCARLGAQCGSVLTRRYATWITTSDIDTLAANNVTILRIPTTYAAWVKVPGSQLYSGDQASYLKNIATYAISKYNMHIILDIHSLPGGVNGMPFGEREGAFGWFQNATALSYSYQAVSAAITFIQSSFPSHFTLEPINEPVDNRDITAFGSPYALSDNNATYVANYIKGVLSRVQAVNPSIPVMFQDGFKGEAYFSPSFPATANLVFDIHNYYFAGRGADSATAEKLICSDAKASAGDGKFPTFVGEWSIQTELNNLYANRKKLLNTGLYAFSKYTHGSAYWTAKFTGTAIVAGQGTQADYWNFEKFISLGLVDAPSGTAYC</sequence>
<keyword evidence="7" id="KW-0961">Cell wall biogenesis/degradation</keyword>
<evidence type="ECO:0000256" key="8">
    <source>
        <dbReference type="ARBA" id="ARBA00036824"/>
    </source>
</evidence>
<dbReference type="InterPro" id="IPR050386">
    <property type="entry name" value="Glycosyl_hydrolase_5"/>
</dbReference>
<dbReference type="GO" id="GO:0004338">
    <property type="term" value="F:glucan exo-1,3-beta-glucosidase activity"/>
    <property type="evidence" value="ECO:0007669"/>
    <property type="project" value="UniProtKB-EC"/>
</dbReference>
<comment type="subcellular location">
    <subcellularLocation>
        <location evidence="1">Secreted</location>
    </subcellularLocation>
</comment>
<dbReference type="EC" id="3.2.1.58" evidence="9"/>
<protein>
    <recommendedName>
        <fullName evidence="9">glucan 1,3-beta-glucosidase</fullName>
        <ecNumber evidence="9">3.2.1.58</ecNumber>
    </recommendedName>
</protein>
<dbReference type="GO" id="GO:0009986">
    <property type="term" value="C:cell surface"/>
    <property type="evidence" value="ECO:0007669"/>
    <property type="project" value="TreeGrafter"/>
</dbReference>
<keyword evidence="6 10" id="KW-0326">Glycosidase</keyword>
<dbReference type="InterPro" id="IPR017853">
    <property type="entry name" value="GH"/>
</dbReference>
<evidence type="ECO:0000256" key="2">
    <source>
        <dbReference type="ARBA" id="ARBA00005641"/>
    </source>
</evidence>
<name>A0AAN7W932_9PEZI</name>
<organism evidence="13 14">
    <name type="scientific">Elasticomyces elasticus</name>
    <dbReference type="NCBI Taxonomy" id="574655"/>
    <lineage>
        <taxon>Eukaryota</taxon>
        <taxon>Fungi</taxon>
        <taxon>Dikarya</taxon>
        <taxon>Ascomycota</taxon>
        <taxon>Pezizomycotina</taxon>
        <taxon>Dothideomycetes</taxon>
        <taxon>Dothideomycetidae</taxon>
        <taxon>Mycosphaerellales</taxon>
        <taxon>Teratosphaeriaceae</taxon>
        <taxon>Elasticomyces</taxon>
    </lineage>
</organism>
<feature type="chain" id="PRO_5042992363" description="glucan 1,3-beta-glucosidase" evidence="11">
    <location>
        <begin position="21"/>
        <end position="390"/>
    </location>
</feature>
<comment type="similarity">
    <text evidence="2 10">Belongs to the glycosyl hydrolase 5 (cellulase A) family.</text>
</comment>
<dbReference type="Proteomes" id="UP001310594">
    <property type="component" value="Unassembled WGS sequence"/>
</dbReference>
<keyword evidence="4 11" id="KW-0732">Signal</keyword>
<dbReference type="Pfam" id="PF00150">
    <property type="entry name" value="Cellulase"/>
    <property type="match status" value="1"/>
</dbReference>
<evidence type="ECO:0000256" key="11">
    <source>
        <dbReference type="SAM" id="SignalP"/>
    </source>
</evidence>
<dbReference type="EMBL" id="JAVRQU010000010">
    <property type="protein sequence ID" value="KAK5698070.1"/>
    <property type="molecule type" value="Genomic_DNA"/>
</dbReference>
<evidence type="ECO:0000256" key="7">
    <source>
        <dbReference type="ARBA" id="ARBA00023316"/>
    </source>
</evidence>
<evidence type="ECO:0000259" key="12">
    <source>
        <dbReference type="Pfam" id="PF00150"/>
    </source>
</evidence>
<dbReference type="GO" id="GO:0071555">
    <property type="term" value="P:cell wall organization"/>
    <property type="evidence" value="ECO:0007669"/>
    <property type="project" value="UniProtKB-KW"/>
</dbReference>
<evidence type="ECO:0000256" key="3">
    <source>
        <dbReference type="ARBA" id="ARBA00022525"/>
    </source>
</evidence>
<dbReference type="GO" id="GO:0005576">
    <property type="term" value="C:extracellular region"/>
    <property type="evidence" value="ECO:0007669"/>
    <property type="project" value="UniProtKB-SubCell"/>
</dbReference>
<feature type="signal peptide" evidence="11">
    <location>
        <begin position="1"/>
        <end position="20"/>
    </location>
</feature>
<feature type="domain" description="Glycoside hydrolase family 5" evidence="12">
    <location>
        <begin position="89"/>
        <end position="352"/>
    </location>
</feature>